<dbReference type="Pfam" id="PF01145">
    <property type="entry name" value="Band_7"/>
    <property type="match status" value="1"/>
</dbReference>
<dbReference type="GO" id="GO:0072659">
    <property type="term" value="P:protein localization to plasma membrane"/>
    <property type="evidence" value="ECO:0007669"/>
    <property type="project" value="TreeGrafter"/>
</dbReference>
<evidence type="ECO:0000256" key="4">
    <source>
        <dbReference type="RuleBase" id="RU366054"/>
    </source>
</evidence>
<proteinExistence type="inferred from homology"/>
<keyword evidence="3" id="KW-0472">Membrane</keyword>
<dbReference type="InterPro" id="IPR027705">
    <property type="entry name" value="Flotillin_fam"/>
</dbReference>
<evidence type="ECO:0000256" key="5">
    <source>
        <dbReference type="SAM" id="MobiDB-lite"/>
    </source>
</evidence>
<reference evidence="7" key="1">
    <citation type="submission" date="2018-10" db="EMBL/GenBank/DDBJ databases">
        <title>Transcriptome assembly of Aceria tosichella (Wheat curl mite) Type 2.</title>
        <authorList>
            <person name="Scully E.D."/>
            <person name="Geib S.M."/>
            <person name="Palmer N.A."/>
            <person name="Gupta A.K."/>
            <person name="Sarath G."/>
            <person name="Tatineni S."/>
        </authorList>
    </citation>
    <scope>NUCLEOTIDE SEQUENCE</scope>
    <source>
        <strain evidence="7">LincolnNE</strain>
    </source>
</reference>
<evidence type="ECO:0000313" key="7">
    <source>
        <dbReference type="EMBL" id="MDE46178.1"/>
    </source>
</evidence>
<comment type="subcellular location">
    <subcellularLocation>
        <location evidence="1">Membrane</location>
    </subcellularLocation>
</comment>
<sequence length="461" mass="51442">MPRFVTCGPNEAIIVSGCCQSRPTIRAGGRVFIWPMFHRIQRLSLNTMTIHVESPKVHSEGGVPVTVKGVAQVKIQGKDLASLKSASEMFLDKSEEEIIDIARATLDGHQRSMIASKKIEDIYGERNDFSRSVQQSAQTDLIDMGLTLVSYTVQEISDEEGYLDAVGQKNTVSVRSDARKEVAKAQTFSDLKRIDAEHTRQEEQLKNEHSIALKRLDFEITEAKYLKEEFENKAKSEKAGDIQTARMNKEIAEKNMDVILMEKDRETELILKKRELKNLEMLEMRNKADCECERQKALAEAYEKKARAEADQEAEKMLRLATARAETIRLQKQSEAEVLQQRAQAFLQFGNAAKLEMVLAILPRLTAEIAGPITDCKKITSVSQDGSVGFSRITNEIMEVVESVCGSVSNITGQSLTTGDDDNNDRPGPSFKRKSSTESIATTTGAPPRTPSTFQSRFGRS</sequence>
<dbReference type="AlphaFoldDB" id="A0A6G1S714"/>
<dbReference type="PANTHER" id="PTHR13806">
    <property type="entry name" value="FLOTILLIN-RELATED"/>
    <property type="match status" value="1"/>
</dbReference>
<dbReference type="SUPFAM" id="SSF117892">
    <property type="entry name" value="Band 7/SPFH domain"/>
    <property type="match status" value="1"/>
</dbReference>
<evidence type="ECO:0000256" key="3">
    <source>
        <dbReference type="ARBA" id="ARBA00023136"/>
    </source>
</evidence>
<dbReference type="GO" id="GO:0002020">
    <property type="term" value="F:protease binding"/>
    <property type="evidence" value="ECO:0007669"/>
    <property type="project" value="TreeGrafter"/>
</dbReference>
<dbReference type="SMART" id="SM00244">
    <property type="entry name" value="PHB"/>
    <property type="match status" value="1"/>
</dbReference>
<evidence type="ECO:0000256" key="1">
    <source>
        <dbReference type="ARBA" id="ARBA00004370"/>
    </source>
</evidence>
<feature type="compositionally biased region" description="Polar residues" evidence="5">
    <location>
        <begin position="437"/>
        <end position="461"/>
    </location>
</feature>
<accession>A0A6G1S714</accession>
<gene>
    <name evidence="7" type="primary">Flo</name>
    <name evidence="7" type="ORF">g.20768</name>
</gene>
<dbReference type="Gene3D" id="3.30.479.30">
    <property type="entry name" value="Band 7 domain"/>
    <property type="match status" value="1"/>
</dbReference>
<protein>
    <submittedName>
        <fullName evidence="7">Flotillin-1</fullName>
    </submittedName>
</protein>
<dbReference type="InterPro" id="IPR036013">
    <property type="entry name" value="Band_7/SPFH_dom_sf"/>
</dbReference>
<comment type="similarity">
    <text evidence="2 4">Belongs to the band 7/mec-2 family. Flotillin subfamily.</text>
</comment>
<organism evidence="7">
    <name type="scientific">Aceria tosichella</name>
    <name type="common">wheat curl mite</name>
    <dbReference type="NCBI Taxonomy" id="561515"/>
    <lineage>
        <taxon>Eukaryota</taxon>
        <taxon>Metazoa</taxon>
        <taxon>Ecdysozoa</taxon>
        <taxon>Arthropoda</taxon>
        <taxon>Chelicerata</taxon>
        <taxon>Arachnida</taxon>
        <taxon>Acari</taxon>
        <taxon>Acariformes</taxon>
        <taxon>Trombidiformes</taxon>
        <taxon>Prostigmata</taxon>
        <taxon>Eupodina</taxon>
        <taxon>Eriophyoidea</taxon>
        <taxon>Eriophyidae</taxon>
        <taxon>Eriophyinae</taxon>
        <taxon>Aceriini</taxon>
        <taxon>Aceria</taxon>
    </lineage>
</organism>
<dbReference type="EMBL" id="GGYP01001407">
    <property type="protein sequence ID" value="MDE46178.1"/>
    <property type="molecule type" value="Transcribed_RNA"/>
</dbReference>
<dbReference type="InterPro" id="IPR001107">
    <property type="entry name" value="Band_7"/>
</dbReference>
<dbReference type="CDD" id="cd03399">
    <property type="entry name" value="SPFH_flotillin"/>
    <property type="match status" value="1"/>
</dbReference>
<dbReference type="PANTHER" id="PTHR13806:SF46">
    <property type="entry name" value="FLOTILLIN-1-RELATED"/>
    <property type="match status" value="1"/>
</dbReference>
<feature type="domain" description="Band 7" evidence="6">
    <location>
        <begin position="2"/>
        <end position="170"/>
    </location>
</feature>
<evidence type="ECO:0000256" key="2">
    <source>
        <dbReference type="ARBA" id="ARBA00007161"/>
    </source>
</evidence>
<feature type="region of interest" description="Disordered" evidence="5">
    <location>
        <begin position="412"/>
        <end position="461"/>
    </location>
</feature>
<name>A0A6G1S714_9ACAR</name>
<dbReference type="GO" id="GO:0005886">
    <property type="term" value="C:plasma membrane"/>
    <property type="evidence" value="ECO:0007669"/>
    <property type="project" value="TreeGrafter"/>
</dbReference>
<evidence type="ECO:0000259" key="6">
    <source>
        <dbReference type="SMART" id="SM00244"/>
    </source>
</evidence>